<reference evidence="2" key="1">
    <citation type="journal article" date="2021" name="IMA Fungus">
        <title>Genomic characterization of three marine fungi, including Emericellopsis atlantica sp. nov. with signatures of a generalist lifestyle and marine biomass degradation.</title>
        <authorList>
            <person name="Hagestad O.C."/>
            <person name="Hou L."/>
            <person name="Andersen J.H."/>
            <person name="Hansen E.H."/>
            <person name="Altermark B."/>
            <person name="Li C."/>
            <person name="Kuhnert E."/>
            <person name="Cox R.J."/>
            <person name="Crous P.W."/>
            <person name="Spatafora J.W."/>
            <person name="Lail K."/>
            <person name="Amirebrahimi M."/>
            <person name="Lipzen A."/>
            <person name="Pangilinan J."/>
            <person name="Andreopoulos W."/>
            <person name="Hayes R.D."/>
            <person name="Ng V."/>
            <person name="Grigoriev I.V."/>
            <person name="Jackson S.A."/>
            <person name="Sutton T.D.S."/>
            <person name="Dobson A.D.W."/>
            <person name="Rama T."/>
        </authorList>
    </citation>
    <scope>NUCLEOTIDE SEQUENCE</scope>
    <source>
        <strain evidence="2">TRa018bII</strain>
    </source>
</reference>
<keyword evidence="2" id="KW-0378">Hydrolase</keyword>
<dbReference type="Proteomes" id="UP000824998">
    <property type="component" value="Unassembled WGS sequence"/>
</dbReference>
<evidence type="ECO:0000259" key="1">
    <source>
        <dbReference type="Pfam" id="PF13472"/>
    </source>
</evidence>
<dbReference type="AlphaFoldDB" id="A0A9P7YNV7"/>
<evidence type="ECO:0000313" key="3">
    <source>
        <dbReference type="Proteomes" id="UP000824998"/>
    </source>
</evidence>
<organism evidence="2 3">
    <name type="scientific">Amylocarpus encephaloides</name>
    <dbReference type="NCBI Taxonomy" id="45428"/>
    <lineage>
        <taxon>Eukaryota</taxon>
        <taxon>Fungi</taxon>
        <taxon>Dikarya</taxon>
        <taxon>Ascomycota</taxon>
        <taxon>Pezizomycotina</taxon>
        <taxon>Leotiomycetes</taxon>
        <taxon>Helotiales</taxon>
        <taxon>Helotiales incertae sedis</taxon>
        <taxon>Amylocarpus</taxon>
    </lineage>
</organism>
<accession>A0A9P7YNV7</accession>
<dbReference type="Gene3D" id="3.40.50.1110">
    <property type="entry name" value="SGNH hydrolase"/>
    <property type="match status" value="1"/>
</dbReference>
<name>A0A9P7YNV7_9HELO</name>
<dbReference type="InterPro" id="IPR045136">
    <property type="entry name" value="Iah1-like"/>
</dbReference>
<dbReference type="PANTHER" id="PTHR14209:SF19">
    <property type="entry name" value="ISOAMYL ACETATE-HYDROLYZING ESTERASE 1 HOMOLOG"/>
    <property type="match status" value="1"/>
</dbReference>
<comment type="caution">
    <text evidence="2">The sequence shown here is derived from an EMBL/GenBank/DDBJ whole genome shotgun (WGS) entry which is preliminary data.</text>
</comment>
<dbReference type="EMBL" id="MU251395">
    <property type="protein sequence ID" value="KAG9237010.1"/>
    <property type="molecule type" value="Genomic_DNA"/>
</dbReference>
<protein>
    <submittedName>
        <fullName evidence="2">SGNH hydrolase-type esterase domain-containing protein</fullName>
    </submittedName>
</protein>
<dbReference type="InterPro" id="IPR013830">
    <property type="entry name" value="SGNH_hydro"/>
</dbReference>
<evidence type="ECO:0000313" key="2">
    <source>
        <dbReference type="EMBL" id="KAG9237010.1"/>
    </source>
</evidence>
<dbReference type="CDD" id="cd01838">
    <property type="entry name" value="Isoamyl_acetate_hydrolase_like"/>
    <property type="match status" value="1"/>
</dbReference>
<dbReference type="PANTHER" id="PTHR14209">
    <property type="entry name" value="ISOAMYL ACETATE-HYDROLYZING ESTERASE 1"/>
    <property type="match status" value="1"/>
</dbReference>
<feature type="domain" description="SGNH hydrolase-type esterase" evidence="1">
    <location>
        <begin position="11"/>
        <end position="224"/>
    </location>
</feature>
<gene>
    <name evidence="2" type="ORF">BJ875DRAFT_454949</name>
</gene>
<sequence>MTSKRYPQFLLIGDSHIQRASRLRDGFSFGAVLAEHVERRLDVVNRGFSGYNSSHMLCILDQIIPSTSAAKVDYVLLLLGSNDSCLPSSPTNQYVPLEEYRANLKTIITHSSIKVHDPLILIVTPPPINEVHLEVQDRENGHGDLTRLQENSFRYAEAVRGLAKEFHHEKLRLVDLWGAIIKEARKVTSGDEAAMPGSKATGDNTSLRMILEDGLHLTGIGYEIFLNEVLSAMGGTWIDHDPNNHKTSWGFPRWEDAPRTSINS</sequence>
<dbReference type="Pfam" id="PF13472">
    <property type="entry name" value="Lipase_GDSL_2"/>
    <property type="match status" value="1"/>
</dbReference>
<dbReference type="InterPro" id="IPR036514">
    <property type="entry name" value="SGNH_hydro_sf"/>
</dbReference>
<proteinExistence type="predicted"/>
<keyword evidence="3" id="KW-1185">Reference proteome</keyword>
<dbReference type="OrthoDB" id="671439at2759"/>
<dbReference type="GO" id="GO:0016787">
    <property type="term" value="F:hydrolase activity"/>
    <property type="evidence" value="ECO:0007669"/>
    <property type="project" value="UniProtKB-KW"/>
</dbReference>
<dbReference type="SUPFAM" id="SSF52266">
    <property type="entry name" value="SGNH hydrolase"/>
    <property type="match status" value="1"/>
</dbReference>